<dbReference type="Proteomes" id="UP000188937">
    <property type="component" value="Chromosome"/>
</dbReference>
<accession>A0A1U9KEW6</accession>
<dbReference type="AlphaFoldDB" id="A0A1U9KEW6"/>
<evidence type="ECO:0000313" key="4">
    <source>
        <dbReference type="Proteomes" id="UP000188937"/>
    </source>
</evidence>
<dbReference type="STRING" id="435.A0U92_05575"/>
<proteinExistence type="predicted"/>
<dbReference type="KEGG" id="aace:A0U92_05575"/>
<gene>
    <name evidence="3" type="ORF">A0U92_05575</name>
</gene>
<reference evidence="3 4" key="1">
    <citation type="submission" date="2016-03" db="EMBL/GenBank/DDBJ databases">
        <title>Acetic acid bacteria sequencing.</title>
        <authorList>
            <person name="Brandt J."/>
            <person name="Jakob F."/>
            <person name="Vogel R.F."/>
        </authorList>
    </citation>
    <scope>NUCLEOTIDE SEQUENCE [LARGE SCALE GENOMIC DNA]</scope>
    <source>
        <strain evidence="3 4">TMW2.1153</strain>
    </source>
</reference>
<evidence type="ECO:0000256" key="1">
    <source>
        <dbReference type="SAM" id="MobiDB-lite"/>
    </source>
</evidence>
<protein>
    <submittedName>
        <fullName evidence="3">Uncharacterized protein</fullName>
    </submittedName>
</protein>
<keyword evidence="4" id="KW-1185">Reference proteome</keyword>
<keyword evidence="2" id="KW-0732">Signal</keyword>
<sequence>MRFFRQSFLVRFSVSALVAGMAAAALSSHALAQEIIRVVDAQGHQIGVLIRTPSGMAEDVASAQSFFENMDRMLAQQMAIMQRSEQHMLEIAHQSPADGVVGGTSYQSVTSISWGGRGTVCSQTITTSQNGESAPVVHVSGTGNGTGCMHDSSASSARSDPSQSAHQQDLIPAVDVGHVEKEPAEKSSSRM</sequence>
<feature type="signal peptide" evidence="2">
    <location>
        <begin position="1"/>
        <end position="32"/>
    </location>
</feature>
<feature type="compositionally biased region" description="Basic and acidic residues" evidence="1">
    <location>
        <begin position="177"/>
        <end position="191"/>
    </location>
</feature>
<feature type="compositionally biased region" description="Low complexity" evidence="1">
    <location>
        <begin position="152"/>
        <end position="165"/>
    </location>
</feature>
<name>A0A1U9KEW6_ACEAC</name>
<organism evidence="3 4">
    <name type="scientific">Acetobacter aceti</name>
    <dbReference type="NCBI Taxonomy" id="435"/>
    <lineage>
        <taxon>Bacteria</taxon>
        <taxon>Pseudomonadati</taxon>
        <taxon>Pseudomonadota</taxon>
        <taxon>Alphaproteobacteria</taxon>
        <taxon>Acetobacterales</taxon>
        <taxon>Acetobacteraceae</taxon>
        <taxon>Acetobacter</taxon>
        <taxon>Acetobacter subgen. Acetobacter</taxon>
    </lineage>
</organism>
<dbReference type="OrthoDB" id="7224194at2"/>
<evidence type="ECO:0000313" key="3">
    <source>
        <dbReference type="EMBL" id="AQS84332.1"/>
    </source>
</evidence>
<dbReference type="RefSeq" id="WP_077812374.1">
    <property type="nucleotide sequence ID" value="NZ_CP014692.1"/>
</dbReference>
<evidence type="ECO:0000256" key="2">
    <source>
        <dbReference type="SAM" id="SignalP"/>
    </source>
</evidence>
<feature type="chain" id="PRO_5012052702" evidence="2">
    <location>
        <begin position="33"/>
        <end position="191"/>
    </location>
</feature>
<feature type="region of interest" description="Disordered" evidence="1">
    <location>
        <begin position="129"/>
        <end position="191"/>
    </location>
</feature>
<dbReference type="EMBL" id="CP014692">
    <property type="protein sequence ID" value="AQS84332.1"/>
    <property type="molecule type" value="Genomic_DNA"/>
</dbReference>